<gene>
    <name evidence="1" type="ORF">DERYTH_LOCUS8136</name>
</gene>
<evidence type="ECO:0000313" key="1">
    <source>
        <dbReference type="EMBL" id="CAG8610957.1"/>
    </source>
</evidence>
<evidence type="ECO:0000313" key="2">
    <source>
        <dbReference type="Proteomes" id="UP000789405"/>
    </source>
</evidence>
<dbReference type="Proteomes" id="UP000789405">
    <property type="component" value="Unassembled WGS sequence"/>
</dbReference>
<accession>A0A9N9GLS6</accession>
<protein>
    <submittedName>
        <fullName evidence="1">11708_t:CDS:1</fullName>
    </submittedName>
</protein>
<sequence length="51" mass="5477">EATPPPATSHSTAKACESPIAWEDQMQAQLLTHVWCNGPDKTDSTIGRGKI</sequence>
<dbReference type="AlphaFoldDB" id="A0A9N9GLS6"/>
<name>A0A9N9GLS6_9GLOM</name>
<organism evidence="1 2">
    <name type="scientific">Dentiscutata erythropus</name>
    <dbReference type="NCBI Taxonomy" id="1348616"/>
    <lineage>
        <taxon>Eukaryota</taxon>
        <taxon>Fungi</taxon>
        <taxon>Fungi incertae sedis</taxon>
        <taxon>Mucoromycota</taxon>
        <taxon>Glomeromycotina</taxon>
        <taxon>Glomeromycetes</taxon>
        <taxon>Diversisporales</taxon>
        <taxon>Gigasporaceae</taxon>
        <taxon>Dentiscutata</taxon>
    </lineage>
</organism>
<proteinExistence type="predicted"/>
<feature type="non-terminal residue" evidence="1">
    <location>
        <position position="1"/>
    </location>
</feature>
<dbReference type="EMBL" id="CAJVPY010004129">
    <property type="protein sequence ID" value="CAG8610957.1"/>
    <property type="molecule type" value="Genomic_DNA"/>
</dbReference>
<comment type="caution">
    <text evidence="1">The sequence shown here is derived from an EMBL/GenBank/DDBJ whole genome shotgun (WGS) entry which is preliminary data.</text>
</comment>
<reference evidence="1" key="1">
    <citation type="submission" date="2021-06" db="EMBL/GenBank/DDBJ databases">
        <authorList>
            <person name="Kallberg Y."/>
            <person name="Tangrot J."/>
            <person name="Rosling A."/>
        </authorList>
    </citation>
    <scope>NUCLEOTIDE SEQUENCE</scope>
    <source>
        <strain evidence="1">MA453B</strain>
    </source>
</reference>
<keyword evidence="2" id="KW-1185">Reference proteome</keyword>